<protein>
    <submittedName>
        <fullName evidence="1">Uncharacterized protein</fullName>
    </submittedName>
</protein>
<dbReference type="EMBL" id="HBKQ01038325">
    <property type="protein sequence ID" value="CAE2260449.1"/>
    <property type="molecule type" value="Transcribed_RNA"/>
</dbReference>
<evidence type="ECO:0000313" key="1">
    <source>
        <dbReference type="EMBL" id="CAE2260449.1"/>
    </source>
</evidence>
<gene>
    <name evidence="1" type="ORF">OAUR00152_LOCUS26482</name>
</gene>
<accession>A0A7S4N265</accession>
<organism evidence="1">
    <name type="scientific">Odontella aurita</name>
    <dbReference type="NCBI Taxonomy" id="265563"/>
    <lineage>
        <taxon>Eukaryota</taxon>
        <taxon>Sar</taxon>
        <taxon>Stramenopiles</taxon>
        <taxon>Ochrophyta</taxon>
        <taxon>Bacillariophyta</taxon>
        <taxon>Mediophyceae</taxon>
        <taxon>Biddulphiophycidae</taxon>
        <taxon>Eupodiscales</taxon>
        <taxon>Odontellaceae</taxon>
        <taxon>Odontella</taxon>
    </lineage>
</organism>
<sequence length="182" mass="19775">MPTIDWHRAGTAGLSRGFAVVIGFSGRPYCDSEVLDPHSGVSPEAFYEWVESNIDSDLRNEDGNLWGLGDDRSRQVPMSNSHGSGIADVVASFRSSRGDRIEYYVGRDGNVAGDAVCLLQTKSGHIMIAGVSRGKPYVCCDMLDYAKSDGGMTEAMMLDPSSGEALVRTLIESATQYLFYQM</sequence>
<dbReference type="AlphaFoldDB" id="A0A7S4N265"/>
<proteinExistence type="predicted"/>
<name>A0A7S4N265_9STRA</name>
<reference evidence="1" key="1">
    <citation type="submission" date="2021-01" db="EMBL/GenBank/DDBJ databases">
        <authorList>
            <person name="Corre E."/>
            <person name="Pelletier E."/>
            <person name="Niang G."/>
            <person name="Scheremetjew M."/>
            <person name="Finn R."/>
            <person name="Kale V."/>
            <person name="Holt S."/>
            <person name="Cochrane G."/>
            <person name="Meng A."/>
            <person name="Brown T."/>
            <person name="Cohen L."/>
        </authorList>
    </citation>
    <scope>NUCLEOTIDE SEQUENCE</scope>
    <source>
        <strain evidence="1">Isolate 1302-5</strain>
    </source>
</reference>